<evidence type="ECO:0000313" key="1">
    <source>
        <dbReference type="EMBL" id="CAG8706742.1"/>
    </source>
</evidence>
<keyword evidence="2" id="KW-1185">Reference proteome</keyword>
<protein>
    <submittedName>
        <fullName evidence="1">32321_t:CDS:1</fullName>
    </submittedName>
</protein>
<organism evidence="1 2">
    <name type="scientific">Racocetra persica</name>
    <dbReference type="NCBI Taxonomy" id="160502"/>
    <lineage>
        <taxon>Eukaryota</taxon>
        <taxon>Fungi</taxon>
        <taxon>Fungi incertae sedis</taxon>
        <taxon>Mucoromycota</taxon>
        <taxon>Glomeromycotina</taxon>
        <taxon>Glomeromycetes</taxon>
        <taxon>Diversisporales</taxon>
        <taxon>Gigasporaceae</taxon>
        <taxon>Racocetra</taxon>
    </lineage>
</organism>
<dbReference type="Proteomes" id="UP000789920">
    <property type="component" value="Unassembled WGS sequence"/>
</dbReference>
<evidence type="ECO:0000313" key="2">
    <source>
        <dbReference type="Proteomes" id="UP000789920"/>
    </source>
</evidence>
<name>A0ACA9PHF7_9GLOM</name>
<sequence length="63" mass="7064">MNYNGPVIAITDNTKLYPYLSYCTNLGYVIGSTFLLDQARIGNYDEIKTVIQNMISNNAIAKQ</sequence>
<gene>
    <name evidence="1" type="ORF">RPERSI_LOCUS10275</name>
</gene>
<proteinExistence type="predicted"/>
<dbReference type="EMBL" id="CAJVQC010020229">
    <property type="protein sequence ID" value="CAG8706742.1"/>
    <property type="molecule type" value="Genomic_DNA"/>
</dbReference>
<feature type="non-terminal residue" evidence="1">
    <location>
        <position position="63"/>
    </location>
</feature>
<comment type="caution">
    <text evidence="1">The sequence shown here is derived from an EMBL/GenBank/DDBJ whole genome shotgun (WGS) entry which is preliminary data.</text>
</comment>
<reference evidence="1" key="1">
    <citation type="submission" date="2021-06" db="EMBL/GenBank/DDBJ databases">
        <authorList>
            <person name="Kallberg Y."/>
            <person name="Tangrot J."/>
            <person name="Rosling A."/>
        </authorList>
    </citation>
    <scope>NUCLEOTIDE SEQUENCE</scope>
    <source>
        <strain evidence="1">MA461A</strain>
    </source>
</reference>
<accession>A0ACA9PHF7</accession>